<name>A0A192Y5R0_9CAUD</name>
<dbReference type="EMBL" id="KU521356">
    <property type="protein sequence ID" value="ANM45058.1"/>
    <property type="molecule type" value="Genomic_DNA"/>
</dbReference>
<accession>A0A192Y5R0</accession>
<evidence type="ECO:0000313" key="2">
    <source>
        <dbReference type="Proteomes" id="UP000224336"/>
    </source>
</evidence>
<proteinExistence type="predicted"/>
<organism evidence="1 2">
    <name type="scientific">Pseudomonas phage KTN4</name>
    <dbReference type="NCBI Taxonomy" id="1862701"/>
    <lineage>
        <taxon>Viruses</taxon>
        <taxon>Duplodnaviria</taxon>
        <taxon>Heunggongvirae</taxon>
        <taxon>Uroviricota</taxon>
        <taxon>Caudoviricetes</taxon>
        <taxon>Chimalliviridae</taxon>
        <taxon>Phikzvirus</taxon>
        <taxon>Phikzvirus phiKZ</taxon>
    </lineage>
</organism>
<dbReference type="Proteomes" id="UP000224336">
    <property type="component" value="Segment"/>
</dbReference>
<protein>
    <submittedName>
        <fullName evidence="1">Uncharacterized protein</fullName>
    </submittedName>
</protein>
<evidence type="ECO:0000313" key="1">
    <source>
        <dbReference type="EMBL" id="ANM45058.1"/>
    </source>
</evidence>
<gene>
    <name evidence="1" type="ORF">KTN4_300</name>
</gene>
<sequence length="135" mass="15336">MKYVIVFMLSIVTITANSAVMYTNRDSCIEFVKQADELFVKGASVTEVQMKTYERIHYILNNTKDLKTNQSKVEELTGLFYLWSKVDKMAIEASLPRATNAAKVYKTTPEKFIIDGYFQRCVAAGAFEAKPLTLK</sequence>
<reference evidence="1 2" key="1">
    <citation type="journal article" date="2016" name="Sci. Rep.">
        <title>A proposed integrated approach for the preclinical evaluation of phage therapy in Pseudomonas infections.</title>
        <authorList>
            <person name="Danis-Wlodarczyk K."/>
            <person name="Vandenheuvel D."/>
            <person name="Jang H.B."/>
            <person name="Briers Y."/>
            <person name="Olszak T."/>
            <person name="Arabski M."/>
            <person name="Wasik S."/>
            <person name="Drabik M."/>
            <person name="Higgins G."/>
            <person name="Tyrrell J."/>
            <person name="Harvey B.J."/>
            <person name="Noben J.P."/>
            <person name="Lavigne R."/>
            <person name="Drulis-Kawa Z."/>
        </authorList>
    </citation>
    <scope>NUCLEOTIDE SEQUENCE [LARGE SCALE GENOMIC DNA]</scope>
</reference>